<accession>A0A1H6UET5</accession>
<dbReference type="GO" id="GO:0016020">
    <property type="term" value="C:membrane"/>
    <property type="evidence" value="ECO:0007669"/>
    <property type="project" value="InterPro"/>
</dbReference>
<keyword evidence="1" id="KW-0813">Transport</keyword>
<feature type="domain" description="PTS EIIA type-2" evidence="6">
    <location>
        <begin position="3"/>
        <end position="152"/>
    </location>
</feature>
<dbReference type="AlphaFoldDB" id="A0A1H6UET5"/>
<dbReference type="InterPro" id="IPR016152">
    <property type="entry name" value="PTrfase/Anion_transptr"/>
</dbReference>
<evidence type="ECO:0000256" key="1">
    <source>
        <dbReference type="ARBA" id="ARBA00022448"/>
    </source>
</evidence>
<keyword evidence="8" id="KW-1185">Reference proteome</keyword>
<sequence>MNDLLNENTVFLNVDEKDKDGILKFISTKAKELDITDDADALYHDFLEREKEFSTGLQDGFAIPHARTNNVKKVTVMYLRNKNSIEWQTLDDQPVKYIFALLVPEKSAGDVHLKMISALATALLEDDFKETVISSNDKGELTRFILKIMKEEN</sequence>
<protein>
    <submittedName>
        <fullName evidence="7">PTS system IIA component, Fru family</fullName>
    </submittedName>
</protein>
<dbReference type="PANTHER" id="PTHR47738">
    <property type="entry name" value="PTS SYSTEM FRUCTOSE-LIKE EIIA COMPONENT-RELATED"/>
    <property type="match status" value="1"/>
</dbReference>
<keyword evidence="5" id="KW-0598">Phosphotransferase system</keyword>
<dbReference type="eggNOG" id="COG1762">
    <property type="taxonomic scope" value="Bacteria"/>
</dbReference>
<gene>
    <name evidence="7" type="ORF">SAMN04487834_10323</name>
</gene>
<evidence type="ECO:0000313" key="7">
    <source>
        <dbReference type="EMBL" id="SEI89184.1"/>
    </source>
</evidence>
<dbReference type="CDD" id="cd00211">
    <property type="entry name" value="PTS_IIA_fru"/>
    <property type="match status" value="1"/>
</dbReference>
<dbReference type="SUPFAM" id="SSF55804">
    <property type="entry name" value="Phoshotransferase/anion transport protein"/>
    <property type="match status" value="1"/>
</dbReference>
<dbReference type="Gene3D" id="3.40.930.10">
    <property type="entry name" value="Mannitol-specific EII, Chain A"/>
    <property type="match status" value="1"/>
</dbReference>
<dbReference type="GeneID" id="54120727"/>
<dbReference type="PANTHER" id="PTHR47738:SF1">
    <property type="entry name" value="NITROGEN REGULATORY PROTEIN"/>
    <property type="match status" value="1"/>
</dbReference>
<evidence type="ECO:0000256" key="5">
    <source>
        <dbReference type="ARBA" id="ARBA00022683"/>
    </source>
</evidence>
<keyword evidence="3" id="KW-0762">Sugar transport</keyword>
<dbReference type="InterPro" id="IPR002178">
    <property type="entry name" value="PTS_EIIA_type-2_dom"/>
</dbReference>
<dbReference type="InterPro" id="IPR004715">
    <property type="entry name" value="PTS_IIA_fruc"/>
</dbReference>
<dbReference type="NCBIfam" id="TIGR00848">
    <property type="entry name" value="fruA"/>
    <property type="match status" value="1"/>
</dbReference>
<evidence type="ECO:0000259" key="6">
    <source>
        <dbReference type="PROSITE" id="PS51094"/>
    </source>
</evidence>
<dbReference type="InterPro" id="IPR051541">
    <property type="entry name" value="PTS_SugarTrans_NitroReg"/>
</dbReference>
<reference evidence="8" key="1">
    <citation type="submission" date="2016-10" db="EMBL/GenBank/DDBJ databases">
        <authorList>
            <person name="Varghese N."/>
        </authorList>
    </citation>
    <scope>NUCLEOTIDE SEQUENCE [LARGE SCALE GENOMIC DNA]</scope>
    <source>
        <strain evidence="8">DSM 20406</strain>
    </source>
</reference>
<dbReference type="Pfam" id="PF00359">
    <property type="entry name" value="PTS_EIIA_2"/>
    <property type="match status" value="1"/>
</dbReference>
<dbReference type="EMBL" id="FNYK01000032">
    <property type="protein sequence ID" value="SEI89184.1"/>
    <property type="molecule type" value="Genomic_DNA"/>
</dbReference>
<dbReference type="Proteomes" id="UP000183028">
    <property type="component" value="Unassembled WGS sequence"/>
</dbReference>
<dbReference type="GO" id="GO:0030295">
    <property type="term" value="F:protein kinase activator activity"/>
    <property type="evidence" value="ECO:0007669"/>
    <property type="project" value="TreeGrafter"/>
</dbReference>
<dbReference type="GO" id="GO:0009401">
    <property type="term" value="P:phosphoenolpyruvate-dependent sugar phosphotransferase system"/>
    <property type="evidence" value="ECO:0007669"/>
    <property type="project" value="UniProtKB-KW"/>
</dbReference>
<dbReference type="PROSITE" id="PS51094">
    <property type="entry name" value="PTS_EIIA_TYPE_2"/>
    <property type="match status" value="1"/>
</dbReference>
<evidence type="ECO:0000256" key="3">
    <source>
        <dbReference type="ARBA" id="ARBA00022597"/>
    </source>
</evidence>
<evidence type="ECO:0000256" key="2">
    <source>
        <dbReference type="ARBA" id="ARBA00022553"/>
    </source>
</evidence>
<evidence type="ECO:0000256" key="4">
    <source>
        <dbReference type="ARBA" id="ARBA00022679"/>
    </source>
</evidence>
<keyword evidence="2" id="KW-0597">Phosphoprotein</keyword>
<proteinExistence type="predicted"/>
<organism evidence="7 8">
    <name type="scientific">Sharpea azabuensis</name>
    <dbReference type="NCBI Taxonomy" id="322505"/>
    <lineage>
        <taxon>Bacteria</taxon>
        <taxon>Bacillati</taxon>
        <taxon>Bacillota</taxon>
        <taxon>Erysipelotrichia</taxon>
        <taxon>Erysipelotrichales</taxon>
        <taxon>Coprobacillaceae</taxon>
        <taxon>Sharpea</taxon>
    </lineage>
</organism>
<keyword evidence="4" id="KW-0808">Transferase</keyword>
<dbReference type="RefSeq" id="WP_033163334.1">
    <property type="nucleotide sequence ID" value="NZ_CACVTN010000016.1"/>
</dbReference>
<name>A0A1H6UET5_9FIRM</name>
<evidence type="ECO:0000313" key="8">
    <source>
        <dbReference type="Proteomes" id="UP000183028"/>
    </source>
</evidence>
<dbReference type="GO" id="GO:0008982">
    <property type="term" value="F:protein-N(PI)-phosphohistidine-sugar phosphotransferase activity"/>
    <property type="evidence" value="ECO:0007669"/>
    <property type="project" value="InterPro"/>
</dbReference>
<dbReference type="OrthoDB" id="95460at2"/>